<dbReference type="EMBL" id="CP002824">
    <property type="protein sequence ID" value="AEG98724.1"/>
    <property type="molecule type" value="Genomic_DNA"/>
</dbReference>
<reference evidence="2 3" key="1">
    <citation type="journal article" date="2012" name="J. Bacteriol.">
        <title>Complete genome sequence of Enterobacter aerogenes KCTC 2190.</title>
        <authorList>
            <person name="Shin S.H."/>
            <person name="Kim S."/>
            <person name="Kim J.Y."/>
            <person name="Lee S."/>
            <person name="Um Y."/>
            <person name="Oh M.K."/>
            <person name="Kim Y.R."/>
            <person name="Lee J."/>
            <person name="Yang K.S."/>
        </authorList>
    </citation>
    <scope>NUCLEOTIDE SEQUENCE [LARGE SCALE GENOMIC DNA]</scope>
    <source>
        <strain evidence="2 3">KCTC 2190</strain>
    </source>
</reference>
<keyword evidence="1" id="KW-0732">Signal</keyword>
<sequence>MNVKVKNRANKSTALYLAALSMSFFAEMTQANMSVYPMELNVDSSGTAQIRVASKSDDIQFIRVRQKKILNPGTPQEKEVEMAAWKDGGVVVTPEKFALAAGALRIVRLVSLTPPEKESTWRVYFEGVKQPDSILPAASAGTPASAKLGVNVIWGALVHLAPEKPVVSLRINPAAGTLKNDGTLRVPLKEIGVCDTSDKCRWIREDATIYPDTERKLKSLTQNHGQKYKFRYFNWINKTAEEADLPVVQ</sequence>
<organism evidence="2 3">
    <name type="scientific">Klebsiella aerogenes (strain ATCC 13048 / DSM 30053 / CCUG 1429 / JCM 1235 / KCTC 2190 / NBRC 13534 / NCIMB 10102 / NCTC 10006 / CDC 819-56)</name>
    <name type="common">Enterobacter aerogenes</name>
    <dbReference type="NCBI Taxonomy" id="1028307"/>
    <lineage>
        <taxon>Bacteria</taxon>
        <taxon>Pseudomonadati</taxon>
        <taxon>Pseudomonadota</taxon>
        <taxon>Gammaproteobacteria</taxon>
        <taxon>Enterobacterales</taxon>
        <taxon>Enterobacteriaceae</taxon>
        <taxon>Klebsiella/Raoultella group</taxon>
        <taxon>Klebsiella</taxon>
    </lineage>
</organism>
<gene>
    <name evidence="2" type="ordered locus">EAE_19085</name>
</gene>
<dbReference type="InterPro" id="IPR013783">
    <property type="entry name" value="Ig-like_fold"/>
</dbReference>
<dbReference type="PATRIC" id="fig|1028307.3.peg.3815"/>
<evidence type="ECO:0000313" key="2">
    <source>
        <dbReference type="EMBL" id="AEG98724.1"/>
    </source>
</evidence>
<proteinExistence type="predicted"/>
<dbReference type="KEGG" id="eae:EAE_19085"/>
<feature type="signal peptide" evidence="1">
    <location>
        <begin position="1"/>
        <end position="26"/>
    </location>
</feature>
<dbReference type="AlphaFoldDB" id="A0A0H3G0S5"/>
<protein>
    <submittedName>
        <fullName evidence="2">Putative fimbrial protein</fullName>
    </submittedName>
</protein>
<evidence type="ECO:0000313" key="3">
    <source>
        <dbReference type="Proteomes" id="UP000008881"/>
    </source>
</evidence>
<dbReference type="Gene3D" id="2.60.40.10">
    <property type="entry name" value="Immunoglobulins"/>
    <property type="match status" value="1"/>
</dbReference>
<evidence type="ECO:0000256" key="1">
    <source>
        <dbReference type="SAM" id="SignalP"/>
    </source>
</evidence>
<dbReference type="GeneID" id="93312002"/>
<dbReference type="Proteomes" id="UP000008881">
    <property type="component" value="Chromosome"/>
</dbReference>
<dbReference type="eggNOG" id="COG3121">
    <property type="taxonomic scope" value="Bacteria"/>
</dbReference>
<dbReference type="HOGENOM" id="CLU_088862_0_0_6"/>
<name>A0A0H3G0S5_KLEAK</name>
<dbReference type="RefSeq" id="WP_015705402.1">
    <property type="nucleotide sequence ID" value="NC_015663.1"/>
</dbReference>
<keyword evidence="3" id="KW-1185">Reference proteome</keyword>
<dbReference type="OrthoDB" id="6506633at2"/>
<feature type="chain" id="PRO_5002609724" evidence="1">
    <location>
        <begin position="27"/>
        <end position="249"/>
    </location>
</feature>
<accession>A0A0H3G0S5</accession>